<evidence type="ECO:0000313" key="1">
    <source>
        <dbReference type="EMBL" id="JAH53772.1"/>
    </source>
</evidence>
<reference evidence="1" key="2">
    <citation type="journal article" date="2015" name="Fish Shellfish Immunol.">
        <title>Early steps in the European eel (Anguilla anguilla)-Vibrio vulnificus interaction in the gills: Role of the RtxA13 toxin.</title>
        <authorList>
            <person name="Callol A."/>
            <person name="Pajuelo D."/>
            <person name="Ebbesson L."/>
            <person name="Teles M."/>
            <person name="MacKenzie S."/>
            <person name="Amaro C."/>
        </authorList>
    </citation>
    <scope>NUCLEOTIDE SEQUENCE</scope>
</reference>
<dbReference type="AlphaFoldDB" id="A0A0E9TK01"/>
<protein>
    <submittedName>
        <fullName evidence="1">Uncharacterized protein</fullName>
    </submittedName>
</protein>
<dbReference type="EMBL" id="GBXM01054805">
    <property type="protein sequence ID" value="JAH53772.1"/>
    <property type="molecule type" value="Transcribed_RNA"/>
</dbReference>
<accession>A0A0E9TK01</accession>
<sequence>MPHQFFSMAFEYKPLYSKSPERMNVCHMSFIKPPRRKCNFSTNEIVDII</sequence>
<reference evidence="1" key="1">
    <citation type="submission" date="2014-11" db="EMBL/GenBank/DDBJ databases">
        <authorList>
            <person name="Amaro Gonzalez C."/>
        </authorList>
    </citation>
    <scope>NUCLEOTIDE SEQUENCE</scope>
</reference>
<proteinExistence type="predicted"/>
<name>A0A0E9TK01_ANGAN</name>
<organism evidence="1">
    <name type="scientific">Anguilla anguilla</name>
    <name type="common">European freshwater eel</name>
    <name type="synonym">Muraena anguilla</name>
    <dbReference type="NCBI Taxonomy" id="7936"/>
    <lineage>
        <taxon>Eukaryota</taxon>
        <taxon>Metazoa</taxon>
        <taxon>Chordata</taxon>
        <taxon>Craniata</taxon>
        <taxon>Vertebrata</taxon>
        <taxon>Euteleostomi</taxon>
        <taxon>Actinopterygii</taxon>
        <taxon>Neopterygii</taxon>
        <taxon>Teleostei</taxon>
        <taxon>Anguilliformes</taxon>
        <taxon>Anguillidae</taxon>
        <taxon>Anguilla</taxon>
    </lineage>
</organism>